<gene>
    <name evidence="1" type="ORF">PsorP6_011693</name>
</gene>
<keyword evidence="2" id="KW-1185">Reference proteome</keyword>
<proteinExistence type="predicted"/>
<dbReference type="EMBL" id="CM047591">
    <property type="protein sequence ID" value="KAI9918803.1"/>
    <property type="molecule type" value="Genomic_DNA"/>
</dbReference>
<protein>
    <submittedName>
        <fullName evidence="1">Uncharacterized protein</fullName>
    </submittedName>
</protein>
<reference evidence="1 2" key="1">
    <citation type="journal article" date="2022" name="bioRxiv">
        <title>The genome of the oomycete Peronosclerospora sorghi, a cosmopolitan pathogen of maize and sorghum, is inflated with dispersed pseudogenes.</title>
        <authorList>
            <person name="Fletcher K."/>
            <person name="Martin F."/>
            <person name="Isakeit T."/>
            <person name="Cavanaugh K."/>
            <person name="Magill C."/>
            <person name="Michelmore R."/>
        </authorList>
    </citation>
    <scope>NUCLEOTIDE SEQUENCE [LARGE SCALE GENOMIC DNA]</scope>
    <source>
        <strain evidence="1">P6</strain>
    </source>
</reference>
<evidence type="ECO:0000313" key="1">
    <source>
        <dbReference type="EMBL" id="KAI9918803.1"/>
    </source>
</evidence>
<evidence type="ECO:0000313" key="2">
    <source>
        <dbReference type="Proteomes" id="UP001163321"/>
    </source>
</evidence>
<organism evidence="1 2">
    <name type="scientific">Peronosclerospora sorghi</name>
    <dbReference type="NCBI Taxonomy" id="230839"/>
    <lineage>
        <taxon>Eukaryota</taxon>
        <taxon>Sar</taxon>
        <taxon>Stramenopiles</taxon>
        <taxon>Oomycota</taxon>
        <taxon>Peronosporomycetes</taxon>
        <taxon>Peronosporales</taxon>
        <taxon>Peronosporaceae</taxon>
        <taxon>Peronosclerospora</taxon>
    </lineage>
</organism>
<comment type="caution">
    <text evidence="1">The sequence shown here is derived from an EMBL/GenBank/DDBJ whole genome shotgun (WGS) entry which is preliminary data.</text>
</comment>
<accession>A0ACC0WIX8</accession>
<name>A0ACC0WIX8_9STRA</name>
<dbReference type="Proteomes" id="UP001163321">
    <property type="component" value="Chromosome 12"/>
</dbReference>
<sequence>MTGVYRAMQVTAIYYILLSTTSGLFDAYTDPDPSTFSGPSCNILEGLTRCEQHEISSLITNVVLAIDNNVHSVYLDKLDHLMAALHTSDVSNTTKPLRIYLVLAERIKQEFYQKGDKERELLLPANKGYDREQHIALEKLQACFMIDIVRPLFLT</sequence>